<evidence type="ECO:0000256" key="3">
    <source>
        <dbReference type="SAM" id="MobiDB-lite"/>
    </source>
</evidence>
<accession>A0A151AAU0</accession>
<reference evidence="5 6" key="1">
    <citation type="submission" date="2016-02" db="EMBL/GenBank/DDBJ databases">
        <title>Genome sequence of Halalkalicoccus paucihalophilus DSM 24557.</title>
        <authorList>
            <person name="Poehlein A."/>
            <person name="Daniel R."/>
        </authorList>
    </citation>
    <scope>NUCLEOTIDE SEQUENCE [LARGE SCALE GENOMIC DNA]</scope>
    <source>
        <strain evidence="5 6">DSM 24557</strain>
    </source>
</reference>
<dbReference type="PROSITE" id="PS00079">
    <property type="entry name" value="MULTICOPPER_OXIDASE1"/>
    <property type="match status" value="1"/>
</dbReference>
<feature type="region of interest" description="Disordered" evidence="3">
    <location>
        <begin position="876"/>
        <end position="913"/>
    </location>
</feature>
<sequence length="1355" mass="149313">MIGAGAAATTLSSAAKNVDLDEMVPETPDEGGKVRHFDVHAINVDIVYNAFGQHQPNGVMYVLEENLKAARRASGCAPGGDVDTSVLEPLVIRANEGDIVEIDFHNHLDCRASMHQYGLPYEVNESDGLAVGYNEDTTVAPDDSITYRWYANHQGTRFFGDGASPAMLSDPEEEFDDNNLQSRGLFGALAVESPEATWTDPKTGKKLESGVKADIHEPDGVSHREFVVCYHDAIDIVNADGSEPVWPGTDNPQSIHAINYRAATTSARLQDEEEETFYSSWVHGDPGGGDLVFPCYTGDPVKMSIVGAQHEENHVHHLHGHRWKSIPGETESDTIDSQTIGPTASFEARLTIAHGPGSISPDIEAEEAFETGAGNGENTGDYLFHCHMFPHYGEGMNGMMRVLDKEHKELQLLENSDPPLDADSEIEGFPEFIPNEDGELPPKPPGSQRNGREAEGAEAEALGDVVPGAPYQDPCDPEGFDPEVLGETREYTIVALPADVVYNDAGDHDPEGKVYVLEDDAEAVRSGKMNPEPLVIRANVGDCVEVTFKNELELGKSVHPHFVNFDPLGSDSANVGYNYDQGTDSNETMHYRWFANEEGTIFFHDHITGIPESQNGIFGAIIVEPEDSTWHDPHTGEEIESGTQAMINPKDGDAFREFALLYHDFAPLKNCDGEFINQQMEHNQNAGSGAINYRTAPYFRRTGDDPAYVHSSRLHGDPPTPTLETYAGDPVRIRLLQGPYEEQHNFGIHGIRGQADELRREATTSQIIGPSEAFSFDLLAEDTAADRLHDLPNPDGLPIWDHVYGSDIVQDLWEGMWGIFRLFDAEVEHLQTLPGSDAPDASISNEELREMGHPAPFSDFDWTEFGHKAKLLYAKNDDREFPPDKDARQNDSIGERPPVAPEPGEPCPAGAPDRTYNITAIQTEIEYNDYGDHDPYGIVYVLDNEVEAIRSGEKNPEPLTIRANIGDCVEINLTNALGDLDDDHAHPTFDIEPDADWDRSQRISLTTQNLLFDDQGSSGMAVGFNFDSTVAPGETMTYRWFADPAPVVEPGEEPEGARSLGTSVVSDFADVRSNRHHGAFGNMIVEPEGSEWLDPETGKPVLNSTQAMITNHEEEDFREFALMFTDGMYIVNDDGSCPIPRVGLADEEDVDVEELADEPCNQILEQEDQGFQGINYRSEPFARRFENDERQYKVYSSEVHGDPNTPLLRAYTEDPVTLRVSQPADRANGITFHCAGHQWRRNNVSEARLVGTQDDLSTGAARELVLDGGAGGVLGDTGDYVYQERKTKFYLEGGLWGLMRVQDAKKKFDQSVLPLPDRAAEFEDDSESRDSLGFGSDSDSEQLTVVDSLGHSKGD</sequence>
<feature type="compositionally biased region" description="Acidic residues" evidence="3">
    <location>
        <begin position="420"/>
        <end position="439"/>
    </location>
</feature>
<dbReference type="Proteomes" id="UP000075321">
    <property type="component" value="Unassembled WGS sequence"/>
</dbReference>
<dbReference type="InterPro" id="IPR002355">
    <property type="entry name" value="Cu_oxidase_Cu_BS"/>
</dbReference>
<dbReference type="PATRIC" id="fig|1008153.3.peg.3795"/>
<feature type="domain" description="Plastocyanin-like" evidence="4">
    <location>
        <begin position="91"/>
        <end position="160"/>
    </location>
</feature>
<dbReference type="Pfam" id="PF07732">
    <property type="entry name" value="Cu-oxidase_3"/>
    <property type="match status" value="2"/>
</dbReference>
<dbReference type="PANTHER" id="PTHR11709:SF486">
    <property type="entry name" value="MULTICOPPER OXIDASE"/>
    <property type="match status" value="1"/>
</dbReference>
<proteinExistence type="predicted"/>
<dbReference type="InterPro" id="IPR011707">
    <property type="entry name" value="Cu-oxidase-like_N"/>
</dbReference>
<dbReference type="PANTHER" id="PTHR11709">
    <property type="entry name" value="MULTI-COPPER OXIDASE"/>
    <property type="match status" value="1"/>
</dbReference>
<dbReference type="Gene3D" id="2.60.40.420">
    <property type="entry name" value="Cupredoxins - blue copper proteins"/>
    <property type="match status" value="4"/>
</dbReference>
<dbReference type="InterPro" id="IPR045087">
    <property type="entry name" value="Cu-oxidase_fam"/>
</dbReference>
<feature type="region of interest" description="Disordered" evidence="3">
    <location>
        <begin position="1319"/>
        <end position="1355"/>
    </location>
</feature>
<keyword evidence="2" id="KW-0560">Oxidoreductase</keyword>
<dbReference type="InterPro" id="IPR008972">
    <property type="entry name" value="Cupredoxin"/>
</dbReference>
<evidence type="ECO:0000256" key="2">
    <source>
        <dbReference type="ARBA" id="ARBA00023002"/>
    </source>
</evidence>
<dbReference type="SUPFAM" id="SSF49503">
    <property type="entry name" value="Cupredoxins"/>
    <property type="match status" value="5"/>
</dbReference>
<evidence type="ECO:0000313" key="6">
    <source>
        <dbReference type="Proteomes" id="UP000075321"/>
    </source>
</evidence>
<feature type="region of interest" description="Disordered" evidence="3">
    <location>
        <begin position="417"/>
        <end position="459"/>
    </location>
</feature>
<evidence type="ECO:0000259" key="4">
    <source>
        <dbReference type="Pfam" id="PF07732"/>
    </source>
</evidence>
<keyword evidence="1" id="KW-0479">Metal-binding</keyword>
<keyword evidence="6" id="KW-1185">Reference proteome</keyword>
<protein>
    <submittedName>
        <fullName evidence="5">Multicopper oxidase</fullName>
    </submittedName>
</protein>
<dbReference type="GO" id="GO:0016491">
    <property type="term" value="F:oxidoreductase activity"/>
    <property type="evidence" value="ECO:0007669"/>
    <property type="project" value="UniProtKB-KW"/>
</dbReference>
<dbReference type="PROSITE" id="PS00080">
    <property type="entry name" value="MULTICOPPER_OXIDASE2"/>
    <property type="match status" value="1"/>
</dbReference>
<feature type="domain" description="Plastocyanin-like" evidence="4">
    <location>
        <begin position="530"/>
        <end position="627"/>
    </location>
</feature>
<name>A0A151AAU0_9EURY</name>
<feature type="compositionally biased region" description="Basic and acidic residues" evidence="3">
    <location>
        <begin position="876"/>
        <end position="889"/>
    </location>
</feature>
<evidence type="ECO:0000256" key="1">
    <source>
        <dbReference type="ARBA" id="ARBA00022723"/>
    </source>
</evidence>
<dbReference type="GO" id="GO:0005507">
    <property type="term" value="F:copper ion binding"/>
    <property type="evidence" value="ECO:0007669"/>
    <property type="project" value="InterPro"/>
</dbReference>
<gene>
    <name evidence="5" type="ORF">HAPAU_35950</name>
</gene>
<dbReference type="InterPro" id="IPR033138">
    <property type="entry name" value="Cu_oxidase_CS"/>
</dbReference>
<evidence type="ECO:0000313" key="5">
    <source>
        <dbReference type="EMBL" id="KYH24612.1"/>
    </source>
</evidence>
<organism evidence="5 6">
    <name type="scientific">Halalkalicoccus paucihalophilus</name>
    <dbReference type="NCBI Taxonomy" id="1008153"/>
    <lineage>
        <taxon>Archaea</taxon>
        <taxon>Methanobacteriati</taxon>
        <taxon>Methanobacteriota</taxon>
        <taxon>Stenosarchaea group</taxon>
        <taxon>Halobacteria</taxon>
        <taxon>Halobacteriales</taxon>
        <taxon>Halococcaceae</taxon>
        <taxon>Halalkalicoccus</taxon>
    </lineage>
</organism>
<comment type="caution">
    <text evidence="5">The sequence shown here is derived from an EMBL/GenBank/DDBJ whole genome shotgun (WGS) entry which is preliminary data.</text>
</comment>
<dbReference type="EMBL" id="LTAZ01000013">
    <property type="protein sequence ID" value="KYH24612.1"/>
    <property type="molecule type" value="Genomic_DNA"/>
</dbReference>